<sequence length="1220" mass="126888">MSRSFPYPSSSTEVVVGQRSYACLPGERATESMRTGKGLPGRWADALLKNTPQGTASAALVMDVASQLTHQPLLQRSSQPSSAGTGAACASPRQRQKAAGDVASHRGGNKRRSNSPTISAAPSRTMAVGVHPPLSRGSMRAVNAAPPVSTANPSGPASVGSLAQTNDSEPTLATLASDMHVNQTSPSRFPLVVTGSAGGGTGAPPNSIAPKSGTHRSPKPTTSTRDQRPTRASAPVSLHPEHFQGAPHSHRGGGGSVRVHWSGDSGCEIPIASAATPHTLPVSYATSQFFQRVGEVAPTSRCTSGATRVAPSRSTAVAHDDERNSLLQLQDATPVMSAGNIQKDVQPRKQPGEAAHSEAGNGQFSYDDGIAAHDDDGGGMHAVLSATTAAALSPSSLLPSARITVLAGEAPPCVQPAPCSLACDPAHQQHVFYSHEPSISQVMPTNFSFQSPSSSETVQFSGTPGGLSASRSITACSTAPRRSCVALSGFAAQSSAMSFVGHLATPESVSGHFSGIYVSPPPSTSQVCASVSDSAQRLAFLPAPDSKSQRCQEGPTTGSSRSVRVQVLHQEHPSHQSYPIDGACGKGAHDGTLPSSRPSRRTPQFTSESGLKNPSAMTRATMFPARQGPSTLAIATTPQSDARPALIVPPAASDQSGATLDKQLLYASKSELAQLLLELAGCNPEASHFIRSKAFLFSFRNGHDGEPVRAWEAYSGDTPTTTAADIVAAHTNGGRDARGGGSGCGTTSEALNMSSCDGTGERSVVFKQPVAGAVAHDHAIARCIFPVEAAEEEDGDGNDCSVEQRVTGRLLTKGVADTKMPLRHPCPEARAFSAELHPCLRWYGACRNATSCVFVSLPRNVCLNWIRGSCMAQTECSGVHRLPSPCPPDICDIYKLNHGLLRRDTHGASLVHRHPIPPPFLECTPKTHAPIPSGGVDAETFARPKAGLFTAEFERSCTGANGGHIIGAGTAEELCGEKVEVHTPTNQYIHKDTFPVGNVRPHRPPHECDLELCNSASSILGRTGGAKAASDGHAILRDSSNTATTADVVGPVDQEMLQYTNGTLGAGAAAGASSVLFYPNAPPRSQMSGMLPPDSSSRCSTAEGYSSHAESVSRCLGPHFDRAATAVPGCDDSRPDSGVIGLAVQQQRPDAKNMKSICDCICNATEPFLLAPTWSFGGDTFSGSLSDAAGGLAEVDDECEFSAPAVGTRTRVQSPLYQRA</sequence>
<reference evidence="2 3" key="1">
    <citation type="submission" date="2021-02" db="EMBL/GenBank/DDBJ databases">
        <title>Porcisia hertigi Genome sequencing and assembly.</title>
        <authorList>
            <person name="Almutairi H."/>
            <person name="Gatherer D."/>
        </authorList>
    </citation>
    <scope>NUCLEOTIDE SEQUENCE [LARGE SCALE GENOMIC DNA]</scope>
    <source>
        <strain evidence="2 3">C119</strain>
    </source>
</reference>
<feature type="compositionally biased region" description="Polar residues" evidence="1">
    <location>
        <begin position="593"/>
        <end position="616"/>
    </location>
</feature>
<feature type="region of interest" description="Disordered" evidence="1">
    <location>
        <begin position="542"/>
        <end position="562"/>
    </location>
</feature>
<dbReference type="RefSeq" id="XP_067757206.1">
    <property type="nucleotide sequence ID" value="XM_067900377.1"/>
</dbReference>
<dbReference type="PANTHER" id="PTHR19851">
    <property type="entry name" value="OS02G0203500 PROTEIN"/>
    <property type="match status" value="1"/>
</dbReference>
<accession>A0A836II94</accession>
<proteinExistence type="predicted"/>
<dbReference type="OrthoDB" id="266897at2759"/>
<dbReference type="PANTHER" id="PTHR19851:SF7">
    <property type="entry name" value="F-BOX DOMAIN-CONTAINING PROTEIN"/>
    <property type="match status" value="1"/>
</dbReference>
<feature type="region of interest" description="Disordered" evidence="1">
    <location>
        <begin position="575"/>
        <end position="616"/>
    </location>
</feature>
<feature type="compositionally biased region" description="Low complexity" evidence="1">
    <location>
        <begin position="72"/>
        <end position="82"/>
    </location>
</feature>
<feature type="region of interest" description="Disordered" evidence="1">
    <location>
        <begin position="344"/>
        <end position="373"/>
    </location>
</feature>
<dbReference type="Proteomes" id="UP000674318">
    <property type="component" value="Unassembled WGS sequence"/>
</dbReference>
<dbReference type="GeneID" id="94290454"/>
<evidence type="ECO:0008006" key="4">
    <source>
        <dbReference type="Google" id="ProtNLM"/>
    </source>
</evidence>
<evidence type="ECO:0000313" key="3">
    <source>
        <dbReference type="Proteomes" id="UP000674318"/>
    </source>
</evidence>
<dbReference type="KEGG" id="phet:94290454"/>
<dbReference type="AlphaFoldDB" id="A0A836II94"/>
<feature type="compositionally biased region" description="Polar residues" evidence="1">
    <location>
        <begin position="149"/>
        <end position="166"/>
    </location>
</feature>
<evidence type="ECO:0000256" key="1">
    <source>
        <dbReference type="SAM" id="MobiDB-lite"/>
    </source>
</evidence>
<keyword evidence="3" id="KW-1185">Reference proteome</keyword>
<name>A0A836II94_9TRYP</name>
<dbReference type="EMBL" id="JAFJZO010000022">
    <property type="protein sequence ID" value="KAG5504945.1"/>
    <property type="molecule type" value="Genomic_DNA"/>
</dbReference>
<feature type="region of interest" description="Disordered" evidence="1">
    <location>
        <begin position="185"/>
        <end position="255"/>
    </location>
</feature>
<protein>
    <recommendedName>
        <fullName evidence="4">Glucoamylase-like protein</fullName>
    </recommendedName>
</protein>
<comment type="caution">
    <text evidence="2">The sequence shown here is derived from an EMBL/GenBank/DDBJ whole genome shotgun (WGS) entry which is preliminary data.</text>
</comment>
<feature type="region of interest" description="Disordered" evidence="1">
    <location>
        <begin position="72"/>
        <end position="166"/>
    </location>
</feature>
<organism evidence="2 3">
    <name type="scientific">Porcisia hertigi</name>
    <dbReference type="NCBI Taxonomy" id="2761500"/>
    <lineage>
        <taxon>Eukaryota</taxon>
        <taxon>Discoba</taxon>
        <taxon>Euglenozoa</taxon>
        <taxon>Kinetoplastea</taxon>
        <taxon>Metakinetoplastina</taxon>
        <taxon>Trypanosomatida</taxon>
        <taxon>Trypanosomatidae</taxon>
        <taxon>Leishmaniinae</taxon>
        <taxon>Porcisia</taxon>
    </lineage>
</organism>
<gene>
    <name evidence="2" type="ORF">JKF63_04392</name>
</gene>
<evidence type="ECO:0000313" key="2">
    <source>
        <dbReference type="EMBL" id="KAG5504945.1"/>
    </source>
</evidence>
<feature type="compositionally biased region" description="Polar residues" evidence="1">
    <location>
        <begin position="549"/>
        <end position="562"/>
    </location>
</feature>